<comment type="subcellular location">
    <subcellularLocation>
        <location evidence="1">Cytoplasm</location>
    </subcellularLocation>
</comment>
<dbReference type="InterPro" id="IPR011009">
    <property type="entry name" value="Kinase-like_dom_sf"/>
</dbReference>
<accession>A0A0G4I7U7</accession>
<dbReference type="PANTHER" id="PTHR21064:SF1">
    <property type="entry name" value="HYDROXYLYSINE KINASE"/>
    <property type="match status" value="1"/>
</dbReference>
<protein>
    <recommendedName>
        <fullName evidence="9">Hydroxylysine kinase</fullName>
        <ecNumber evidence="8">2.7.1.81</ecNumber>
    </recommendedName>
</protein>
<comment type="similarity">
    <text evidence="2">Belongs to the aminoglycoside phosphotransferase family.</text>
</comment>
<evidence type="ECO:0000256" key="9">
    <source>
        <dbReference type="ARBA" id="ARBA00040505"/>
    </source>
</evidence>
<dbReference type="Gene3D" id="3.90.1200.10">
    <property type="match status" value="1"/>
</dbReference>
<dbReference type="Pfam" id="PF01636">
    <property type="entry name" value="APH"/>
    <property type="match status" value="1"/>
</dbReference>
<evidence type="ECO:0000256" key="6">
    <source>
        <dbReference type="ARBA" id="ARBA00036820"/>
    </source>
</evidence>
<evidence type="ECO:0000256" key="7">
    <source>
        <dbReference type="ARBA" id="ARBA00037368"/>
    </source>
</evidence>
<dbReference type="GO" id="GO:0047992">
    <property type="term" value="F:hydroxylysine kinase activity"/>
    <property type="evidence" value="ECO:0007669"/>
    <property type="project" value="UniProtKB-EC"/>
</dbReference>
<sequence length="2374" mass="261380">MSSLQKADVPFRPRLGPEDVIRLLKEKWGIPNGGNENQVHIKELPSYDDLNFLCRLPERVSKVDGAQDSSGAPEESSTSFVFKATKLHTRDRLEMQHAVMKRLETAGLPVAQVVPSLEGRETEEVEDPSDFSPHTLCRVMTYLEGDIRDLCARKGPEFFQEVGRVCGNVCRALQGFSHPASNWDWEWNTAAALKTGESLVECEPNPKRRQIARHFLALFRTYVQIPMEDARAKETAEGGQNGHSSISDKEQVMRTGVIHSDLNDTNLIWRGESVSGILDFGDAIHSFICFETANAAAYALMGQAEYCDPGKVQQESRKESIEQNKERGTVSALTLLQNATTLFESSHREFPLSTTELRTLFAATAIRILISVLFSAKYQASNPEDEYVKHTYEPGWTVLEELATIDGEFAVAFVCSTVKASEVAECLESLPFSARTEFTMNVIAKSPARDAIVASLFDFCFEAATEGEGEEGGDGEAEAEFIVIAGGGTDGSGRKNLNPSKFAVMKQVVLLAPLCGEKGVELFRRYLSSPSSRYLCAFAQGMVKSPSLSDEELLSLFVNSVESVRDVIVKESRKEKHRGKFLDALLKKGLVPTGNVFFIPPTSILARLQGKETNPDKAAVLGEGLQNWQVNGEAYIEYLEGVLKPLAKDPLAAGKALREFEKKVWAEVGSVNASKLFAIYENSHAREIETQAKSISTPMTNWLTSASKRGDMTDPSIEFPKVSFVLPPSGIRNQMRPEEKLKVVKYVFDQTPHGFCVKRQKKNHLPLVKEFFLRRKKIPGQTAKEFQGLIFDAFKSVSPEIFWAALGEMPKDLDLTEKQSESLEAFLLFKKRAEETFSSGLKRLKESLPLVVAWLEMHERMGAGLKLPEGAPGESAAQEKAKEELRRRFKLWLASSFQALVPLVQGIANKAERAAVECNSRAVQTPLTSYAGALELVLEDVGGFLLKAFEKAMSTSEPFLPLTELCENALLLASCCSPSLLESGGECATVKRVSALCEGLRLKAIGALDTVLVFDPSKGNGELYVTERIMRAASSMMPKLFGEGQVLSRPATLQDRLLSFASDLIVRSDLSLEQKRQGFEAVKQKDGQRVVFKTYDLNRHQEARTLSTTLLRQLLSELARAADEEEENRRKGKQMHVKASDPPVLARREKAWGLYRKWKYEKTHEEASRSPPWVPSDPGELGPYLSEIPLLPGPVAAREIPTIQAAARARIRKAKQKGSSISLSDFFEPLRRNDMLKGLLDALTPSELSQKTRLSQLAAAGCVGDPEVREEMNAACQGRDPEARMANLCVLLTKSTSTTALADPLNEYAVSLSYVAKRIRNEAGLYRPTVYACIRSQISLSVGLSLSAEGNAEVPKHVQTVTQALEKMLSDDVSKRDSVAKKTFQQIAEDMIRVALQTKTRADLLPVRRLWVESAVRLEHTVLRTIGGSAGIEAYVWPINGLVLPSNPLISEQTLSAPLRNFLFEEVRNGTNIWRELRKQAFRSGTVVAEAGAEKKSETALTPEEAVEILLSAVVHSLETPDELQLEPTTASALQQGGTRAPAWPDVDPKGLLDVLAEGDLFPTAPSKSSSEESLPLRRLLALVRLLGPLWTRKKSNPVGLLVDRVTVSLERETAVIREKKESQITPPPSFLNHLKQVRILFDALIKASGSIDWFLIPRLGRLIEALIEASLCVKDVKTLNSLLPQWTQKRLREREWKNCQLSSSTPEGVTESDCLFLLSKASGSLRASLLSRRTAAEAEGTEGIVGDLLKKTPSAIHYAEVQKFLLSRRDELLTRYLGQKKAAFWGVFDPAFDAADPSAPPPGDHQKESFLLALSSAQMSNLTSKCATVLSRCVLANAMNPSLSVTMRTAKLTQFLESPSVGAGEVISLLRELIRQDQQAEGQDSSVHALMESVVLSVFRTDASWQVLAFLFSPEVIPVIPQRTTGALLTNLSVYIPVEKAVKVLEVLLQPPRRARLSLVLQKQIMRMLFEAAPESESAMSLFEKEWRARKTLKTSPDVVHDMLTLSARGVGKMAASTEEEIRGYEKFRASRLKAQYEKTWAIVNEAASDGSLPVDSAALLFGPSWIPPMKPPFPEGAGGSCDAVFRQCVSAHASAGAGAGAELDEELRGFRDLCSKTQAETPVNFSPKTSCPPFRKMLALLRGARKEEEPLRLLAWCKELLFSPAVAGEEDGECVRVLKEEVKKQTEKETPLKAADAFALQFSATLLGEITYTAVAARVATGKVTQADDLQKAAEEFEACRAFKTLFKEVAMKFATTPPVQVNVRKRLAGGLRHLQQGVCGAQGVGAKASWRARLFEALATKPCKELIELLQEDAELMGATGLCSGSSSSRRGSSQSKKGGVDSDWSLTVEVYQRVGVHTIQSLQDLIDLLD</sequence>
<evidence type="ECO:0000256" key="3">
    <source>
        <dbReference type="ARBA" id="ARBA00022490"/>
    </source>
</evidence>
<evidence type="ECO:0000256" key="2">
    <source>
        <dbReference type="ARBA" id="ARBA00006219"/>
    </source>
</evidence>
<dbReference type="EC" id="2.7.1.81" evidence="8"/>
<feature type="compositionally biased region" description="Low complexity" evidence="10">
    <location>
        <begin position="2327"/>
        <end position="2341"/>
    </location>
</feature>
<dbReference type="EMBL" id="CDMZ01005550">
    <property type="protein sequence ID" value="CEM53187.1"/>
    <property type="molecule type" value="Genomic_DNA"/>
</dbReference>
<dbReference type="PANTHER" id="PTHR21064">
    <property type="entry name" value="AMINOGLYCOSIDE PHOSPHOTRANSFERASE DOMAIN-CONTAINING PROTEIN-RELATED"/>
    <property type="match status" value="1"/>
</dbReference>
<dbReference type="VEuPathDB" id="CryptoDB:Cvel_1956"/>
<dbReference type="InterPro" id="IPR002575">
    <property type="entry name" value="Aminoglycoside_PTrfase"/>
</dbReference>
<comment type="catalytic activity">
    <reaction evidence="6">
        <text>(5R)-5-hydroxy-L-lysine + GTP = (5R)-5-phosphooxy-L-lysine + GDP + H(+)</text>
        <dbReference type="Rhea" id="RHEA:19049"/>
        <dbReference type="ChEBI" id="CHEBI:15378"/>
        <dbReference type="ChEBI" id="CHEBI:37565"/>
        <dbReference type="ChEBI" id="CHEBI:57882"/>
        <dbReference type="ChEBI" id="CHEBI:58189"/>
        <dbReference type="ChEBI" id="CHEBI:58357"/>
        <dbReference type="EC" id="2.7.1.81"/>
    </reaction>
</comment>
<dbReference type="SUPFAM" id="SSF56112">
    <property type="entry name" value="Protein kinase-like (PK-like)"/>
    <property type="match status" value="1"/>
</dbReference>
<evidence type="ECO:0000256" key="10">
    <source>
        <dbReference type="SAM" id="MobiDB-lite"/>
    </source>
</evidence>
<evidence type="ECO:0000259" key="11">
    <source>
        <dbReference type="Pfam" id="PF01636"/>
    </source>
</evidence>
<evidence type="ECO:0000313" key="12">
    <source>
        <dbReference type="EMBL" id="CEM53187.1"/>
    </source>
</evidence>
<feature type="region of interest" description="Disordered" evidence="10">
    <location>
        <begin position="2326"/>
        <end position="2345"/>
    </location>
</feature>
<proteinExistence type="inferred from homology"/>
<evidence type="ECO:0000256" key="8">
    <source>
        <dbReference type="ARBA" id="ARBA00038873"/>
    </source>
</evidence>
<comment type="function">
    <text evidence="7">Catalyzes the GTP-dependent phosphorylation of 5-hydroxy-L-lysine.</text>
</comment>
<name>A0A0G4I7U7_9ALVE</name>
<gene>
    <name evidence="12" type="ORF">Cvel_1956</name>
</gene>
<keyword evidence="3" id="KW-0963">Cytoplasm</keyword>
<keyword evidence="4" id="KW-0808">Transferase</keyword>
<keyword evidence="5" id="KW-0418">Kinase</keyword>
<evidence type="ECO:0000256" key="4">
    <source>
        <dbReference type="ARBA" id="ARBA00022679"/>
    </source>
</evidence>
<dbReference type="InterPro" id="IPR050249">
    <property type="entry name" value="Pseudomonas-type_ThrB"/>
</dbReference>
<evidence type="ECO:0000256" key="1">
    <source>
        <dbReference type="ARBA" id="ARBA00004496"/>
    </source>
</evidence>
<evidence type="ECO:0000256" key="5">
    <source>
        <dbReference type="ARBA" id="ARBA00022777"/>
    </source>
</evidence>
<organism evidence="12">
    <name type="scientific">Chromera velia CCMP2878</name>
    <dbReference type="NCBI Taxonomy" id="1169474"/>
    <lineage>
        <taxon>Eukaryota</taxon>
        <taxon>Sar</taxon>
        <taxon>Alveolata</taxon>
        <taxon>Colpodellida</taxon>
        <taxon>Chromeraceae</taxon>
        <taxon>Chromera</taxon>
    </lineage>
</organism>
<feature type="domain" description="Aminoglycoside phosphotransferase" evidence="11">
    <location>
        <begin position="79"/>
        <end position="298"/>
    </location>
</feature>
<reference evidence="12" key="1">
    <citation type="submission" date="2014-11" db="EMBL/GenBank/DDBJ databases">
        <authorList>
            <person name="Otto D Thomas"/>
            <person name="Naeem Raeece"/>
        </authorList>
    </citation>
    <scope>NUCLEOTIDE SEQUENCE</scope>
</reference>
<dbReference type="GO" id="GO:0005737">
    <property type="term" value="C:cytoplasm"/>
    <property type="evidence" value="ECO:0007669"/>
    <property type="project" value="UniProtKB-SubCell"/>
</dbReference>